<accession>A0ABW9GH35</accession>
<evidence type="ECO:0000313" key="2">
    <source>
        <dbReference type="Proteomes" id="UP001630303"/>
    </source>
</evidence>
<protein>
    <submittedName>
        <fullName evidence="1">Uncharacterized protein</fullName>
    </submittedName>
</protein>
<name>A0ABW9GH35_9MICO</name>
<gene>
    <name evidence="1" type="ORF">P5G46_10650</name>
</gene>
<dbReference type="EMBL" id="JAROCE010000003">
    <property type="protein sequence ID" value="MFM2720960.1"/>
    <property type="molecule type" value="Genomic_DNA"/>
</dbReference>
<evidence type="ECO:0000313" key="1">
    <source>
        <dbReference type="EMBL" id="MFM2720960.1"/>
    </source>
</evidence>
<keyword evidence="2" id="KW-1185">Reference proteome</keyword>
<sequence>MSSQSSTPSRRRRLSLPILLAGSIGSLLLALGLSPTVAAFTAQIRNTVDTAGTGTLIMQETNADGSVICNSTDGGSVSTNTATCATINKYGGNLTMVPGQTVSTDIKIKNTGTAAAKAFTLTPGACTQSNNGTPNGTATNLCATMTLVVTSGSTTIYSGPLSGFTAKVDILSKLTASSVAAGATIPFTFAVTVPSSAGNTYAGLQVSQPLTWDFSTDA</sequence>
<dbReference type="Proteomes" id="UP001630303">
    <property type="component" value="Unassembled WGS sequence"/>
</dbReference>
<dbReference type="RefSeq" id="WP_239275836.1">
    <property type="nucleotide sequence ID" value="NZ_JAROCE010000003.1"/>
</dbReference>
<reference evidence="1 2" key="1">
    <citation type="submission" date="2023-03" db="EMBL/GenBank/DDBJ databases">
        <title>MT1 and MT2 Draft Genomes of Novel Species.</title>
        <authorList>
            <person name="Venkateswaran K."/>
        </authorList>
    </citation>
    <scope>NUCLEOTIDE SEQUENCE [LARGE SCALE GENOMIC DNA]</scope>
    <source>
        <strain evidence="1 2">IF8SW-P5</strain>
    </source>
</reference>
<organism evidence="1 2">
    <name type="scientific">Microbacterium mcarthurae</name>
    <dbReference type="NCBI Taxonomy" id="3035918"/>
    <lineage>
        <taxon>Bacteria</taxon>
        <taxon>Bacillati</taxon>
        <taxon>Actinomycetota</taxon>
        <taxon>Actinomycetes</taxon>
        <taxon>Micrococcales</taxon>
        <taxon>Microbacteriaceae</taxon>
        <taxon>Microbacterium</taxon>
    </lineage>
</organism>
<comment type="caution">
    <text evidence="1">The sequence shown here is derived from an EMBL/GenBank/DDBJ whole genome shotgun (WGS) entry which is preliminary data.</text>
</comment>
<proteinExistence type="predicted"/>